<feature type="non-terminal residue" evidence="3">
    <location>
        <position position="1"/>
    </location>
</feature>
<protein>
    <recommendedName>
        <fullName evidence="4">Extracellular Endonuclease subunit A domain-containing protein</fullName>
    </recommendedName>
</protein>
<dbReference type="SMART" id="SM00892">
    <property type="entry name" value="Endonuclease_NS"/>
    <property type="match status" value="1"/>
</dbReference>
<sequence length="146" mass="16280">PAADMKWSAEAMSESFYMSNMSPQKAAFNRGIWKKLETKVRGWATREGAVLIVTAGVLKPGLKTIGVNKVSVPKLFYKVILDNTEPELKGIGFILQNKGSKRALSNYAFTIDKVESVTGIDFFHSLEDEIEEAVESTLDLSKWDFD</sequence>
<dbReference type="InterPro" id="IPR001604">
    <property type="entry name" value="Endo_G_ENPP1-like_dom"/>
</dbReference>
<organism evidence="3">
    <name type="scientific">marine sediment metagenome</name>
    <dbReference type="NCBI Taxonomy" id="412755"/>
    <lineage>
        <taxon>unclassified sequences</taxon>
        <taxon>metagenomes</taxon>
        <taxon>ecological metagenomes</taxon>
    </lineage>
</organism>
<name>X1HI81_9ZZZZ</name>
<gene>
    <name evidence="3" type="ORF">S03H2_34155</name>
</gene>
<dbReference type="InterPro" id="IPR044929">
    <property type="entry name" value="DNA/RNA_non-sp_Endonuclease_sf"/>
</dbReference>
<evidence type="ECO:0000313" key="3">
    <source>
        <dbReference type="EMBL" id="GAH53514.1"/>
    </source>
</evidence>
<dbReference type="InterPro" id="IPR044925">
    <property type="entry name" value="His-Me_finger_sf"/>
</dbReference>
<proteinExistence type="predicted"/>
<dbReference type="GO" id="GO:0004519">
    <property type="term" value="F:endonuclease activity"/>
    <property type="evidence" value="ECO:0007669"/>
    <property type="project" value="TreeGrafter"/>
</dbReference>
<dbReference type="Pfam" id="PF01223">
    <property type="entry name" value="Endonuclease_NS"/>
    <property type="match status" value="1"/>
</dbReference>
<feature type="domain" description="DNA/RNA non-specific endonuclease/pyrophosphatase/phosphodiesterase" evidence="2">
    <location>
        <begin position="1"/>
        <end position="129"/>
    </location>
</feature>
<dbReference type="GO" id="GO:0003676">
    <property type="term" value="F:nucleic acid binding"/>
    <property type="evidence" value="ECO:0007669"/>
    <property type="project" value="InterPro"/>
</dbReference>
<feature type="domain" description="ENPP1-3/EXOG-like endonuclease/phosphodiesterase" evidence="1">
    <location>
        <begin position="1"/>
        <end position="129"/>
    </location>
</feature>
<dbReference type="PANTHER" id="PTHR13966:SF5">
    <property type="entry name" value="ENDONUCLEASE G, MITOCHONDRIAL"/>
    <property type="match status" value="1"/>
</dbReference>
<accession>X1HI81</accession>
<dbReference type="AlphaFoldDB" id="X1HI81"/>
<dbReference type="PANTHER" id="PTHR13966">
    <property type="entry name" value="ENDONUCLEASE RELATED"/>
    <property type="match status" value="1"/>
</dbReference>
<reference evidence="3" key="1">
    <citation type="journal article" date="2014" name="Front. Microbiol.">
        <title>High frequency of phylogenetically diverse reductive dehalogenase-homologous genes in deep subseafloor sedimentary metagenomes.</title>
        <authorList>
            <person name="Kawai M."/>
            <person name="Futagami T."/>
            <person name="Toyoda A."/>
            <person name="Takaki Y."/>
            <person name="Nishi S."/>
            <person name="Hori S."/>
            <person name="Arai W."/>
            <person name="Tsubouchi T."/>
            <person name="Morono Y."/>
            <person name="Uchiyama I."/>
            <person name="Ito T."/>
            <person name="Fujiyama A."/>
            <person name="Inagaki F."/>
            <person name="Takami H."/>
        </authorList>
    </citation>
    <scope>NUCLEOTIDE SEQUENCE</scope>
    <source>
        <strain evidence="3">Expedition CK06-06</strain>
    </source>
</reference>
<dbReference type="GO" id="GO:0016787">
    <property type="term" value="F:hydrolase activity"/>
    <property type="evidence" value="ECO:0007669"/>
    <property type="project" value="InterPro"/>
</dbReference>
<evidence type="ECO:0008006" key="4">
    <source>
        <dbReference type="Google" id="ProtNLM"/>
    </source>
</evidence>
<dbReference type="InterPro" id="IPR020821">
    <property type="entry name" value="ENPP1-3/EXOG-like_nuc-like"/>
</dbReference>
<dbReference type="InterPro" id="IPR040255">
    <property type="entry name" value="Non-specific_endonuclease"/>
</dbReference>
<dbReference type="Gene3D" id="3.40.570.10">
    <property type="entry name" value="Extracellular Endonuclease, subunit A"/>
    <property type="match status" value="1"/>
</dbReference>
<dbReference type="EMBL" id="BARU01020824">
    <property type="protein sequence ID" value="GAH53514.1"/>
    <property type="molecule type" value="Genomic_DNA"/>
</dbReference>
<evidence type="ECO:0000259" key="2">
    <source>
        <dbReference type="SMART" id="SM00892"/>
    </source>
</evidence>
<evidence type="ECO:0000259" key="1">
    <source>
        <dbReference type="SMART" id="SM00477"/>
    </source>
</evidence>
<dbReference type="GO" id="GO:0046872">
    <property type="term" value="F:metal ion binding"/>
    <property type="evidence" value="ECO:0007669"/>
    <property type="project" value="InterPro"/>
</dbReference>
<dbReference type="SMART" id="SM00477">
    <property type="entry name" value="NUC"/>
    <property type="match status" value="1"/>
</dbReference>
<comment type="caution">
    <text evidence="3">The sequence shown here is derived from an EMBL/GenBank/DDBJ whole genome shotgun (WGS) entry which is preliminary data.</text>
</comment>
<dbReference type="SUPFAM" id="SSF54060">
    <property type="entry name" value="His-Me finger endonucleases"/>
    <property type="match status" value="1"/>
</dbReference>